<dbReference type="PANTHER" id="PTHR43300:SF4">
    <property type="entry name" value="ACYL-[ACYL-CARRIER-PROTEIN]--UDP-N-ACETYLGLUCOSAMINE O-ACYLTRANSFERASE"/>
    <property type="match status" value="1"/>
</dbReference>
<dbReference type="Pfam" id="PF00132">
    <property type="entry name" value="Hexapep"/>
    <property type="match status" value="3"/>
</dbReference>
<evidence type="ECO:0000313" key="3">
    <source>
        <dbReference type="EMBL" id="SET77086.1"/>
    </source>
</evidence>
<evidence type="ECO:0000256" key="1">
    <source>
        <dbReference type="ARBA" id="ARBA00022679"/>
    </source>
</evidence>
<evidence type="ECO:0000313" key="4">
    <source>
        <dbReference type="Proteomes" id="UP000198618"/>
    </source>
</evidence>
<dbReference type="STRING" id="930131.SAMN05216389_12642"/>
<dbReference type="SUPFAM" id="SSF51161">
    <property type="entry name" value="Trimeric LpxA-like enzymes"/>
    <property type="match status" value="1"/>
</dbReference>
<dbReference type="InterPro" id="IPR050179">
    <property type="entry name" value="Trans_hexapeptide_repeat"/>
</dbReference>
<reference evidence="3 4" key="1">
    <citation type="submission" date="2016-10" db="EMBL/GenBank/DDBJ databases">
        <authorList>
            <person name="de Groot N.N."/>
        </authorList>
    </citation>
    <scope>NUCLEOTIDE SEQUENCE [LARGE SCALE GENOMIC DNA]</scope>
    <source>
        <strain evidence="3 4">IBRC-M 10780</strain>
    </source>
</reference>
<keyword evidence="2" id="KW-0677">Repeat</keyword>
<evidence type="ECO:0000256" key="2">
    <source>
        <dbReference type="ARBA" id="ARBA00022737"/>
    </source>
</evidence>
<dbReference type="Proteomes" id="UP000198618">
    <property type="component" value="Unassembled WGS sequence"/>
</dbReference>
<accession>A0A1I0H2Q9</accession>
<dbReference type="InterPro" id="IPR018357">
    <property type="entry name" value="Hexapep_transf_CS"/>
</dbReference>
<dbReference type="Gene3D" id="2.160.10.10">
    <property type="entry name" value="Hexapeptide repeat proteins"/>
    <property type="match status" value="3"/>
</dbReference>
<name>A0A1I0H2Q9_9BACI</name>
<keyword evidence="1 3" id="KW-0808">Transferase</keyword>
<proteinExistence type="predicted"/>
<dbReference type="GO" id="GO:0016740">
    <property type="term" value="F:transferase activity"/>
    <property type="evidence" value="ECO:0007669"/>
    <property type="project" value="UniProtKB-KW"/>
</dbReference>
<dbReference type="InterPro" id="IPR001451">
    <property type="entry name" value="Hexapep"/>
</dbReference>
<dbReference type="OrthoDB" id="9782926at2"/>
<dbReference type="AlphaFoldDB" id="A0A1I0H2Q9"/>
<sequence length="237" mass="25402">MIHDTVTIGDNTKIGEQVIIERNVCIGDNVTIGNHVIIKENTRVGDYVTIDDLSVIGKTPSSNQTMARKPGRSISPLVIHEHVNVGCSTVLYKGSTIHQGVFIGDLSSVRENVSIGENSIVGRGAMVEMNTIIGKHVTIQTGAYITADMIIEDYVFIGPCFSSSNDKYMGEGNYKHQGPIIKSEAKIGNNATLLPGITIGRKAVIGAGAVVTKDVLDSYVVVGSPARKIDYKTTTQE</sequence>
<dbReference type="EMBL" id="FOHE01000026">
    <property type="protein sequence ID" value="SET77086.1"/>
    <property type="molecule type" value="Genomic_DNA"/>
</dbReference>
<protein>
    <submittedName>
        <fullName evidence="3">Transferase hexapeptide (Six repeat-containing protein)</fullName>
    </submittedName>
</protein>
<keyword evidence="4" id="KW-1185">Reference proteome</keyword>
<dbReference type="CDD" id="cd03358">
    <property type="entry name" value="LbH_WxcM_N_like"/>
    <property type="match status" value="1"/>
</dbReference>
<dbReference type="RefSeq" id="WP_090872646.1">
    <property type="nucleotide sequence ID" value="NZ_FOHE01000026.1"/>
</dbReference>
<organism evidence="3 4">
    <name type="scientific">Oceanobacillus limi</name>
    <dbReference type="NCBI Taxonomy" id="930131"/>
    <lineage>
        <taxon>Bacteria</taxon>
        <taxon>Bacillati</taxon>
        <taxon>Bacillota</taxon>
        <taxon>Bacilli</taxon>
        <taxon>Bacillales</taxon>
        <taxon>Bacillaceae</taxon>
        <taxon>Oceanobacillus</taxon>
    </lineage>
</organism>
<gene>
    <name evidence="3" type="ORF">SAMN05216389_12642</name>
</gene>
<dbReference type="PANTHER" id="PTHR43300">
    <property type="entry name" value="ACETYLTRANSFERASE"/>
    <property type="match status" value="1"/>
</dbReference>
<dbReference type="InterPro" id="IPR011004">
    <property type="entry name" value="Trimer_LpxA-like_sf"/>
</dbReference>
<dbReference type="PROSITE" id="PS00101">
    <property type="entry name" value="HEXAPEP_TRANSFERASES"/>
    <property type="match status" value="2"/>
</dbReference>